<dbReference type="SUPFAM" id="SSF52540">
    <property type="entry name" value="P-loop containing nucleoside triphosphate hydrolases"/>
    <property type="match status" value="1"/>
</dbReference>
<keyword evidence="1" id="KW-0472">Membrane</keyword>
<dbReference type="PANTHER" id="PTHR15723:SF0">
    <property type="entry name" value="CARBOHYDRATE SULFOTRANSFERASE 15"/>
    <property type="match status" value="1"/>
</dbReference>
<protein>
    <recommendedName>
        <fullName evidence="4">Sulfotransferase</fullName>
    </recommendedName>
</protein>
<dbReference type="InterPro" id="IPR027417">
    <property type="entry name" value="P-loop_NTPase"/>
</dbReference>
<evidence type="ECO:0000313" key="2">
    <source>
        <dbReference type="EMBL" id="KAK3258842.1"/>
    </source>
</evidence>
<keyword evidence="3" id="KW-1185">Reference proteome</keyword>
<accession>A0AAE0KS80</accession>
<dbReference type="PANTHER" id="PTHR15723">
    <property type="entry name" value="CARBOHYDRATE SULFOTRANSFERASE 15"/>
    <property type="match status" value="1"/>
</dbReference>
<dbReference type="Proteomes" id="UP001190700">
    <property type="component" value="Unassembled WGS sequence"/>
</dbReference>
<dbReference type="AlphaFoldDB" id="A0AAE0KS80"/>
<dbReference type="EMBL" id="LGRX02019230">
    <property type="protein sequence ID" value="KAK3258842.1"/>
    <property type="molecule type" value="Genomic_DNA"/>
</dbReference>
<dbReference type="InterPro" id="IPR052654">
    <property type="entry name" value="CS_Sulfotransferase"/>
</dbReference>
<sequence length="384" mass="41895">MGKRLVQKQIRLSQLIQVIGGSAVGLLLLVICGSTFYGYMRTDAQVRGVHTDSIATLETLKPLEQPSDSLFVAPDAPAGLDYRAVAQNAMPEAYAALPTDEDGWEKNYSNPCFAATDTSGKVSSGIRCVPFFYVLGSFHSGAKDLFDRISAHPDVFRPPRQNPYFFSEVHMWDRVLWRGCDFGGCPSSRGMGAIPLPLPSELEAAPQRVMGEAAGGVFTFTWSLTHSLLHHAWDQNMTDCWKAGFQGPTNYKCFPGGRAAQDAWEASVGGGTEGALTVPWLMRGIHGAGRVRFLAVLRNPVERVHSAFWYWPQYRRKTGACPPLRLFSRLYPCLPRSVCTPGCSLPSAPACLTALPLSSKVCVYTGLQSALRSGLSHGSTLVFQ</sequence>
<organism evidence="2 3">
    <name type="scientific">Cymbomonas tetramitiformis</name>
    <dbReference type="NCBI Taxonomy" id="36881"/>
    <lineage>
        <taxon>Eukaryota</taxon>
        <taxon>Viridiplantae</taxon>
        <taxon>Chlorophyta</taxon>
        <taxon>Pyramimonadophyceae</taxon>
        <taxon>Pyramimonadales</taxon>
        <taxon>Pyramimonadaceae</taxon>
        <taxon>Cymbomonas</taxon>
    </lineage>
</organism>
<evidence type="ECO:0008006" key="4">
    <source>
        <dbReference type="Google" id="ProtNLM"/>
    </source>
</evidence>
<comment type="caution">
    <text evidence="2">The sequence shown here is derived from an EMBL/GenBank/DDBJ whole genome shotgun (WGS) entry which is preliminary data.</text>
</comment>
<name>A0AAE0KS80_9CHLO</name>
<evidence type="ECO:0000256" key="1">
    <source>
        <dbReference type="SAM" id="Phobius"/>
    </source>
</evidence>
<evidence type="ECO:0000313" key="3">
    <source>
        <dbReference type="Proteomes" id="UP001190700"/>
    </source>
</evidence>
<gene>
    <name evidence="2" type="ORF">CYMTET_32131</name>
</gene>
<feature type="transmembrane region" description="Helical" evidence="1">
    <location>
        <begin position="12"/>
        <end position="40"/>
    </location>
</feature>
<reference evidence="2 3" key="1">
    <citation type="journal article" date="2015" name="Genome Biol. Evol.">
        <title>Comparative Genomics of a Bacterivorous Green Alga Reveals Evolutionary Causalities and Consequences of Phago-Mixotrophic Mode of Nutrition.</title>
        <authorList>
            <person name="Burns J.A."/>
            <person name="Paasch A."/>
            <person name="Narechania A."/>
            <person name="Kim E."/>
        </authorList>
    </citation>
    <scope>NUCLEOTIDE SEQUENCE [LARGE SCALE GENOMIC DNA]</scope>
    <source>
        <strain evidence="2 3">PLY_AMNH</strain>
    </source>
</reference>
<dbReference type="GO" id="GO:0019319">
    <property type="term" value="P:hexose biosynthetic process"/>
    <property type="evidence" value="ECO:0007669"/>
    <property type="project" value="TreeGrafter"/>
</dbReference>
<proteinExistence type="predicted"/>
<dbReference type="Gene3D" id="3.40.50.300">
    <property type="entry name" value="P-loop containing nucleotide triphosphate hydrolases"/>
    <property type="match status" value="1"/>
</dbReference>
<keyword evidence="1" id="KW-0812">Transmembrane</keyword>
<feature type="non-terminal residue" evidence="2">
    <location>
        <position position="384"/>
    </location>
</feature>
<dbReference type="GO" id="GO:0050659">
    <property type="term" value="F:N-acetylgalactosamine 4-sulfate 6-O-sulfotransferase activity"/>
    <property type="evidence" value="ECO:0007669"/>
    <property type="project" value="TreeGrafter"/>
</dbReference>
<keyword evidence="1" id="KW-1133">Transmembrane helix</keyword>